<organism evidence="2">
    <name type="scientific">Macaca mulatta</name>
    <name type="common">Rhesus macaque</name>
    <dbReference type="NCBI Taxonomy" id="9544"/>
    <lineage>
        <taxon>Eukaryota</taxon>
        <taxon>Metazoa</taxon>
        <taxon>Chordata</taxon>
        <taxon>Craniata</taxon>
        <taxon>Vertebrata</taxon>
        <taxon>Euteleostomi</taxon>
        <taxon>Mammalia</taxon>
        <taxon>Eutheria</taxon>
        <taxon>Euarchontoglires</taxon>
        <taxon>Primates</taxon>
        <taxon>Haplorrhini</taxon>
        <taxon>Catarrhini</taxon>
        <taxon>Cercopithecidae</taxon>
        <taxon>Cercopithecinae</taxon>
        <taxon>Macaca</taxon>
    </lineage>
</organism>
<dbReference type="EMBL" id="CM001265">
    <property type="protein sequence ID" value="EHH22350.1"/>
    <property type="molecule type" value="Genomic_DNA"/>
</dbReference>
<feature type="non-terminal residue" evidence="2">
    <location>
        <position position="74"/>
    </location>
</feature>
<gene>
    <name evidence="2" type="ORF">EGK_05593</name>
</gene>
<feature type="non-terminal residue" evidence="2">
    <location>
        <position position="1"/>
    </location>
</feature>
<protein>
    <submittedName>
        <fullName evidence="2">Uncharacterized protein</fullName>
    </submittedName>
</protein>
<reference evidence="2" key="1">
    <citation type="journal article" date="2011" name="Nat. Biotechnol.">
        <title>Genome sequencing and comparison of two nonhuman primate animal models, the cynomolgus and Chinese rhesus macaques.</title>
        <authorList>
            <person name="Yan G."/>
            <person name="Zhang G."/>
            <person name="Fang X."/>
            <person name="Zhang Y."/>
            <person name="Li C."/>
            <person name="Ling F."/>
            <person name="Cooper D.N."/>
            <person name="Li Q."/>
            <person name="Li Y."/>
            <person name="van Gool A.J."/>
            <person name="Du H."/>
            <person name="Chen J."/>
            <person name="Chen R."/>
            <person name="Zhang P."/>
            <person name="Huang Z."/>
            <person name="Thompson J.R."/>
            <person name="Meng Y."/>
            <person name="Bai Y."/>
            <person name="Wang J."/>
            <person name="Zhuo M."/>
            <person name="Wang T."/>
            <person name="Huang Y."/>
            <person name="Wei L."/>
            <person name="Li J."/>
            <person name="Wang Z."/>
            <person name="Hu H."/>
            <person name="Yang P."/>
            <person name="Le L."/>
            <person name="Stenson P.D."/>
            <person name="Li B."/>
            <person name="Liu X."/>
            <person name="Ball E.V."/>
            <person name="An N."/>
            <person name="Huang Q."/>
            <person name="Zhang Y."/>
            <person name="Fan W."/>
            <person name="Zhang X."/>
            <person name="Li Y."/>
            <person name="Wang W."/>
            <person name="Katze M.G."/>
            <person name="Su B."/>
            <person name="Nielsen R."/>
            <person name="Yang H."/>
            <person name="Wang J."/>
            <person name="Wang X."/>
            <person name="Wang J."/>
        </authorList>
    </citation>
    <scope>NUCLEOTIDE SEQUENCE [LARGE SCALE GENOMIC DNA]</scope>
    <source>
        <strain evidence="2">CR-5</strain>
    </source>
</reference>
<evidence type="ECO:0000313" key="2">
    <source>
        <dbReference type="EMBL" id="EHH22350.1"/>
    </source>
</evidence>
<feature type="region of interest" description="Disordered" evidence="1">
    <location>
        <begin position="45"/>
        <end position="65"/>
    </location>
</feature>
<feature type="compositionally biased region" description="Basic and acidic residues" evidence="1">
    <location>
        <begin position="49"/>
        <end position="65"/>
    </location>
</feature>
<evidence type="ECO:0000256" key="1">
    <source>
        <dbReference type="SAM" id="MobiDB-lite"/>
    </source>
</evidence>
<sequence length="74" mass="8236">GTDQLMVKCTGETEAQLRCPPSVELGLWQRKLGLQALLGLRIPPADTQTEERELSAPKKDSPVRQAHRCLEDLL</sequence>
<accession>G7NAQ3</accession>
<dbReference type="AlphaFoldDB" id="G7NAQ3"/>
<name>G7NAQ3_MACMU</name>
<dbReference type="Proteomes" id="UP000013456">
    <property type="component" value="Chromosome 13"/>
</dbReference>
<proteinExistence type="predicted"/>